<evidence type="ECO:0000313" key="10">
    <source>
        <dbReference type="EMBL" id="OHT00052.1"/>
    </source>
</evidence>
<evidence type="ECO:0000313" key="11">
    <source>
        <dbReference type="Proteomes" id="UP000179807"/>
    </source>
</evidence>
<gene>
    <name evidence="10" type="ORF">TRFO_33345</name>
</gene>
<feature type="transmembrane region" description="Helical" evidence="8">
    <location>
        <begin position="202"/>
        <end position="224"/>
    </location>
</feature>
<feature type="transmembrane region" description="Helical" evidence="8">
    <location>
        <begin position="88"/>
        <end position="109"/>
    </location>
</feature>
<dbReference type="VEuPathDB" id="TrichDB:TRFO_33345"/>
<keyword evidence="11" id="KW-1185">Reference proteome</keyword>
<feature type="transmembrane region" description="Helical" evidence="8">
    <location>
        <begin position="280"/>
        <end position="305"/>
    </location>
</feature>
<feature type="transmembrane region" description="Helical" evidence="8">
    <location>
        <begin position="364"/>
        <end position="380"/>
    </location>
</feature>
<keyword evidence="5" id="KW-0029">Amino-acid transport</keyword>
<evidence type="ECO:0000256" key="2">
    <source>
        <dbReference type="ARBA" id="ARBA00008066"/>
    </source>
</evidence>
<dbReference type="RefSeq" id="XP_068353188.1">
    <property type="nucleotide sequence ID" value="XM_068509026.1"/>
</dbReference>
<sequence length="446" mass="51497">MKNYLTIERKNTSIQKFFRSFYFNFIQENFNIMIFSSKKDKMQNINDAQLFPQLHNSIGTIPTILFLINTAIGTGIMKLGTAFKAGCILTIILNTIVVIISTYSFYLYLKVASITKSSTFESVWAKLFGEKTVVICGTISIISKFMAIRTYSGFCIDQLQLLIVTYYEDAPWWFVDRYVLLALITIIFYIPPLFSKSLTMVTIISSIKVVFLALLCILIIYRFFEHLSIDGFDPRNEIVYFRFDRNLLLCLDIFLNAYPVMPISFPGLKHFRHLTVNRFLSNYIITMIICWIVYNLIGLLCYFTFFELNTGDLILSYYPNDALNGISQFSLAIMIIFTIPVTLNHIRFVFIDLISKGAEYNSSVWIQSGFIILLLAYVISCIQGKISFWISTITSIRSPLVLFILPSIFYIRAFKNTNKTHFALSIIILILGIASMFFVLYIPFYE</sequence>
<protein>
    <submittedName>
        <fullName evidence="10">Transmembrane amino acid transporter protein</fullName>
    </submittedName>
</protein>
<dbReference type="Proteomes" id="UP000179807">
    <property type="component" value="Unassembled WGS sequence"/>
</dbReference>
<dbReference type="AlphaFoldDB" id="A0A1J4JRA9"/>
<keyword evidence="4 8" id="KW-0812">Transmembrane</keyword>
<feature type="transmembrane region" description="Helical" evidence="8">
    <location>
        <begin position="21"/>
        <end position="37"/>
    </location>
</feature>
<evidence type="ECO:0000256" key="1">
    <source>
        <dbReference type="ARBA" id="ARBA00004141"/>
    </source>
</evidence>
<name>A0A1J4JRA9_9EUKA</name>
<dbReference type="PANTHER" id="PTHR22950">
    <property type="entry name" value="AMINO ACID TRANSPORTER"/>
    <property type="match status" value="1"/>
</dbReference>
<evidence type="ECO:0000256" key="6">
    <source>
        <dbReference type="ARBA" id="ARBA00022989"/>
    </source>
</evidence>
<keyword evidence="3" id="KW-0813">Transport</keyword>
<dbReference type="GeneID" id="94843730"/>
<dbReference type="OrthoDB" id="438545at2759"/>
<evidence type="ECO:0000256" key="7">
    <source>
        <dbReference type="ARBA" id="ARBA00023136"/>
    </source>
</evidence>
<feature type="domain" description="Amino acid transporter transmembrane" evidence="9">
    <location>
        <begin position="59"/>
        <end position="441"/>
    </location>
</feature>
<feature type="transmembrane region" description="Helical" evidence="8">
    <location>
        <begin position="386"/>
        <end position="410"/>
    </location>
</feature>
<feature type="transmembrane region" description="Helical" evidence="8">
    <location>
        <begin position="57"/>
        <end position="76"/>
    </location>
</feature>
<feature type="transmembrane region" description="Helical" evidence="8">
    <location>
        <begin position="325"/>
        <end position="343"/>
    </location>
</feature>
<dbReference type="EMBL" id="MLAK01000973">
    <property type="protein sequence ID" value="OHT00052.1"/>
    <property type="molecule type" value="Genomic_DNA"/>
</dbReference>
<comment type="caution">
    <text evidence="10">The sequence shown here is derived from an EMBL/GenBank/DDBJ whole genome shotgun (WGS) entry which is preliminary data.</text>
</comment>
<evidence type="ECO:0000256" key="3">
    <source>
        <dbReference type="ARBA" id="ARBA00022448"/>
    </source>
</evidence>
<feature type="transmembrane region" description="Helical" evidence="8">
    <location>
        <begin position="422"/>
        <end position="444"/>
    </location>
</feature>
<comment type="subcellular location">
    <subcellularLocation>
        <location evidence="1">Membrane</location>
        <topology evidence="1">Multi-pass membrane protein</topology>
    </subcellularLocation>
</comment>
<evidence type="ECO:0000256" key="8">
    <source>
        <dbReference type="SAM" id="Phobius"/>
    </source>
</evidence>
<accession>A0A1J4JRA9</accession>
<keyword evidence="6 8" id="KW-1133">Transmembrane helix</keyword>
<dbReference type="GO" id="GO:0015179">
    <property type="term" value="F:L-amino acid transmembrane transporter activity"/>
    <property type="evidence" value="ECO:0007669"/>
    <property type="project" value="TreeGrafter"/>
</dbReference>
<evidence type="ECO:0000259" key="9">
    <source>
        <dbReference type="Pfam" id="PF01490"/>
    </source>
</evidence>
<feature type="transmembrane region" description="Helical" evidence="8">
    <location>
        <begin position="246"/>
        <end position="268"/>
    </location>
</feature>
<evidence type="ECO:0000256" key="4">
    <source>
        <dbReference type="ARBA" id="ARBA00022692"/>
    </source>
</evidence>
<dbReference type="GO" id="GO:0016020">
    <property type="term" value="C:membrane"/>
    <property type="evidence" value="ECO:0007669"/>
    <property type="project" value="UniProtKB-SubCell"/>
</dbReference>
<keyword evidence="7 8" id="KW-0472">Membrane</keyword>
<proteinExistence type="inferred from homology"/>
<organism evidence="10 11">
    <name type="scientific">Tritrichomonas foetus</name>
    <dbReference type="NCBI Taxonomy" id="1144522"/>
    <lineage>
        <taxon>Eukaryota</taxon>
        <taxon>Metamonada</taxon>
        <taxon>Parabasalia</taxon>
        <taxon>Tritrichomonadida</taxon>
        <taxon>Tritrichomonadidae</taxon>
        <taxon>Tritrichomonas</taxon>
    </lineage>
</organism>
<evidence type="ECO:0000256" key="5">
    <source>
        <dbReference type="ARBA" id="ARBA00022970"/>
    </source>
</evidence>
<dbReference type="InterPro" id="IPR013057">
    <property type="entry name" value="AA_transpt_TM"/>
</dbReference>
<feature type="transmembrane region" description="Helical" evidence="8">
    <location>
        <begin position="170"/>
        <end position="190"/>
    </location>
</feature>
<reference evidence="10" key="1">
    <citation type="submission" date="2016-10" db="EMBL/GenBank/DDBJ databases">
        <authorList>
            <person name="Benchimol M."/>
            <person name="Almeida L.G."/>
            <person name="Vasconcelos A.T."/>
            <person name="Perreira-Neves A."/>
            <person name="Rosa I.A."/>
            <person name="Tasca T."/>
            <person name="Bogo M.R."/>
            <person name="de Souza W."/>
        </authorList>
    </citation>
    <scope>NUCLEOTIDE SEQUENCE [LARGE SCALE GENOMIC DNA]</scope>
    <source>
        <strain evidence="10">K</strain>
    </source>
</reference>
<dbReference type="PANTHER" id="PTHR22950:SF458">
    <property type="entry name" value="SODIUM-COUPLED NEUTRAL AMINO ACID TRANSPORTER 11-RELATED"/>
    <property type="match status" value="1"/>
</dbReference>
<dbReference type="Pfam" id="PF01490">
    <property type="entry name" value="Aa_trans"/>
    <property type="match status" value="1"/>
</dbReference>
<comment type="similarity">
    <text evidence="2">Belongs to the amino acid/polyamine transporter 2 family.</text>
</comment>